<name>A0A7W9DRU8_9ACTN</name>
<dbReference type="InterPro" id="IPR059188">
    <property type="entry name" value="Znf_CLPX-like"/>
</dbReference>
<evidence type="ECO:0000259" key="3">
    <source>
        <dbReference type="PROSITE" id="PS51902"/>
    </source>
</evidence>
<keyword evidence="5" id="KW-1185">Reference proteome</keyword>
<gene>
    <name evidence="4" type="ORF">BJ981_004716</name>
</gene>
<dbReference type="GO" id="GO:0006457">
    <property type="term" value="P:protein folding"/>
    <property type="evidence" value="ECO:0007669"/>
    <property type="project" value="UniProtKB-UniRule"/>
</dbReference>
<feature type="binding site" evidence="1">
    <location>
        <position position="45"/>
    </location>
    <ligand>
        <name>Zn(2+)</name>
        <dbReference type="ChEBI" id="CHEBI:29105"/>
    </ligand>
</feature>
<sequence length="173" mass="18932">MTRSKRIRQVTPITELATRCSFCGRPHSEAATVIAGPGVNICDTCVSLCHQVCGECEEPRPAGGEQEQVGGESEEPIGGEPDGGVGWEPARRVRRVHLGPYADADEWISGMSDDDLLAVLPRQARTVEQAERDLRAWVRILRDRDVTWAKIGEALGISRQAAWDRFAADIDAP</sequence>
<dbReference type="InterPro" id="IPR038366">
    <property type="entry name" value="Znf_CppX_C4_sf"/>
</dbReference>
<dbReference type="PROSITE" id="PS51902">
    <property type="entry name" value="CLPX_ZB"/>
    <property type="match status" value="1"/>
</dbReference>
<evidence type="ECO:0000313" key="5">
    <source>
        <dbReference type="Proteomes" id="UP000588112"/>
    </source>
</evidence>
<dbReference type="Pfam" id="PF06689">
    <property type="entry name" value="zf-C4_ClpX"/>
    <property type="match status" value="1"/>
</dbReference>
<dbReference type="GO" id="GO:0008270">
    <property type="term" value="F:zinc ion binding"/>
    <property type="evidence" value="ECO:0007669"/>
    <property type="project" value="UniProtKB-UniRule"/>
</dbReference>
<feature type="region of interest" description="Disordered" evidence="2">
    <location>
        <begin position="58"/>
        <end position="88"/>
    </location>
</feature>
<evidence type="ECO:0000256" key="2">
    <source>
        <dbReference type="SAM" id="MobiDB-lite"/>
    </source>
</evidence>
<dbReference type="GO" id="GO:0051082">
    <property type="term" value="F:unfolded protein binding"/>
    <property type="evidence" value="ECO:0007669"/>
    <property type="project" value="UniProtKB-UniRule"/>
</dbReference>
<comment type="caution">
    <text evidence="4">The sequence shown here is derived from an EMBL/GenBank/DDBJ whole genome shotgun (WGS) entry which is preliminary data.</text>
</comment>
<dbReference type="Proteomes" id="UP000588112">
    <property type="component" value="Unassembled WGS sequence"/>
</dbReference>
<keyword evidence="1" id="KW-0143">Chaperone</keyword>
<protein>
    <recommendedName>
        <fullName evidence="3">ClpX-type ZB domain-containing protein</fullName>
    </recommendedName>
</protein>
<evidence type="ECO:0000256" key="1">
    <source>
        <dbReference type="PROSITE-ProRule" id="PRU01250"/>
    </source>
</evidence>
<accession>A0A7W9DRU8</accession>
<reference evidence="4 5" key="1">
    <citation type="submission" date="2020-08" db="EMBL/GenBank/DDBJ databases">
        <title>Sequencing the genomes of 1000 actinobacteria strains.</title>
        <authorList>
            <person name="Klenk H.-P."/>
        </authorList>
    </citation>
    <scope>NUCLEOTIDE SEQUENCE [LARGE SCALE GENOMIC DNA]</scope>
    <source>
        <strain evidence="4 5">DSM 45790</strain>
    </source>
</reference>
<keyword evidence="1" id="KW-0862">Zinc</keyword>
<dbReference type="InterPro" id="IPR010603">
    <property type="entry name" value="Znf_CppX_C4"/>
</dbReference>
<comment type="similarity">
    <text evidence="1">Belongs to the ClpX chaperone family.</text>
</comment>
<organism evidence="4 5">
    <name type="scientific">Sphaerisporangium krabiense</name>
    <dbReference type="NCBI Taxonomy" id="763782"/>
    <lineage>
        <taxon>Bacteria</taxon>
        <taxon>Bacillati</taxon>
        <taxon>Actinomycetota</taxon>
        <taxon>Actinomycetes</taxon>
        <taxon>Streptosporangiales</taxon>
        <taxon>Streptosporangiaceae</taxon>
        <taxon>Sphaerisporangium</taxon>
    </lineage>
</organism>
<feature type="domain" description="ClpX-type ZB" evidence="3">
    <location>
        <begin position="6"/>
        <end position="61"/>
    </location>
</feature>
<dbReference type="AlphaFoldDB" id="A0A7W9DRU8"/>
<dbReference type="SUPFAM" id="SSF57716">
    <property type="entry name" value="Glucocorticoid receptor-like (DNA-binding domain)"/>
    <property type="match status" value="1"/>
</dbReference>
<feature type="binding site" evidence="1">
    <location>
        <position position="42"/>
    </location>
    <ligand>
        <name>Zn(2+)</name>
        <dbReference type="ChEBI" id="CHEBI:29105"/>
    </ligand>
</feature>
<dbReference type="EMBL" id="JACHBR010000001">
    <property type="protein sequence ID" value="MBB5629017.1"/>
    <property type="molecule type" value="Genomic_DNA"/>
</dbReference>
<keyword evidence="1" id="KW-0479">Metal-binding</keyword>
<proteinExistence type="inferred from homology"/>
<dbReference type="SMART" id="SM00994">
    <property type="entry name" value="zf-C4_ClpX"/>
    <property type="match status" value="1"/>
</dbReference>
<feature type="binding site" evidence="1">
    <location>
        <position position="23"/>
    </location>
    <ligand>
        <name>Zn(2+)</name>
        <dbReference type="ChEBI" id="CHEBI:29105"/>
    </ligand>
</feature>
<dbReference type="Gene3D" id="6.20.220.10">
    <property type="entry name" value="ClpX chaperone, C4-type zinc finger domain"/>
    <property type="match status" value="1"/>
</dbReference>
<feature type="binding site" evidence="1">
    <location>
        <position position="20"/>
    </location>
    <ligand>
        <name>Zn(2+)</name>
        <dbReference type="ChEBI" id="CHEBI:29105"/>
    </ligand>
</feature>
<evidence type="ECO:0000313" key="4">
    <source>
        <dbReference type="EMBL" id="MBB5629017.1"/>
    </source>
</evidence>
<dbReference type="RefSeq" id="WP_204069998.1">
    <property type="nucleotide sequence ID" value="NZ_BOOS01000002.1"/>
</dbReference>
<dbReference type="GO" id="GO:0046983">
    <property type="term" value="F:protein dimerization activity"/>
    <property type="evidence" value="ECO:0007669"/>
    <property type="project" value="UniProtKB-UniRule"/>
</dbReference>